<reference evidence="1 2" key="1">
    <citation type="journal article" date="2022" name="Hortic Res">
        <title>A haplotype resolved chromosomal level avocado genome allows analysis of novel avocado genes.</title>
        <authorList>
            <person name="Nath O."/>
            <person name="Fletcher S.J."/>
            <person name="Hayward A."/>
            <person name="Shaw L.M."/>
            <person name="Masouleh A.K."/>
            <person name="Furtado A."/>
            <person name="Henry R.J."/>
            <person name="Mitter N."/>
        </authorList>
    </citation>
    <scope>NUCLEOTIDE SEQUENCE [LARGE SCALE GENOMIC DNA]</scope>
    <source>
        <strain evidence="2">cv. Hass</strain>
    </source>
</reference>
<organism evidence="1 2">
    <name type="scientific">Persea americana</name>
    <name type="common">Avocado</name>
    <dbReference type="NCBI Taxonomy" id="3435"/>
    <lineage>
        <taxon>Eukaryota</taxon>
        <taxon>Viridiplantae</taxon>
        <taxon>Streptophyta</taxon>
        <taxon>Embryophyta</taxon>
        <taxon>Tracheophyta</taxon>
        <taxon>Spermatophyta</taxon>
        <taxon>Magnoliopsida</taxon>
        <taxon>Magnoliidae</taxon>
        <taxon>Laurales</taxon>
        <taxon>Lauraceae</taxon>
        <taxon>Persea</taxon>
    </lineage>
</organism>
<dbReference type="Proteomes" id="UP001234297">
    <property type="component" value="Chromosome 9"/>
</dbReference>
<protein>
    <submittedName>
        <fullName evidence="1">Uncharacterized protein</fullName>
    </submittedName>
</protein>
<name>A0ACC2KI37_PERAE</name>
<gene>
    <name evidence="1" type="ORF">MRB53_029275</name>
</gene>
<proteinExistence type="predicted"/>
<evidence type="ECO:0000313" key="2">
    <source>
        <dbReference type="Proteomes" id="UP001234297"/>
    </source>
</evidence>
<comment type="caution">
    <text evidence="1">The sequence shown here is derived from an EMBL/GenBank/DDBJ whole genome shotgun (WGS) entry which is preliminary data.</text>
</comment>
<sequence>MADFVGDYSEASLYEDDADGYSCCLAHDDEYVDDNSGYCVRSTSDDDYEYDEDHVNDNDRYRSDDDDYVDDNCGYCLGPTSDDDYEYDDDDDEDHGNNDSDRGVDQVCYFRGPTYGDGYEDLTINNLSNAFDRVELVDEVGSIGYGYHDWTDNLFDDWDLSLSDYEGSEFDANFSDFDFL</sequence>
<evidence type="ECO:0000313" key="1">
    <source>
        <dbReference type="EMBL" id="KAJ8620746.1"/>
    </source>
</evidence>
<dbReference type="EMBL" id="CM056817">
    <property type="protein sequence ID" value="KAJ8620746.1"/>
    <property type="molecule type" value="Genomic_DNA"/>
</dbReference>
<accession>A0ACC2KI37</accession>
<keyword evidence="2" id="KW-1185">Reference proteome</keyword>